<dbReference type="InterPro" id="IPR053146">
    <property type="entry name" value="QDO-like"/>
</dbReference>
<evidence type="ECO:0000256" key="1">
    <source>
        <dbReference type="SAM" id="MobiDB-lite"/>
    </source>
</evidence>
<dbReference type="RefSeq" id="WP_124470499.1">
    <property type="nucleotide sequence ID" value="NZ_CAJPGD010000018.1"/>
</dbReference>
<sequence length="265" mass="28614">MSEMLEETQTSPGSAEHAGSQPHRVNEDAESEWAEDAQANAAAFALVEDDPEPLVVNGEPEGASIKFVRTGESTGGRYLMAKVEIPPGSGPPLHLHTLTDEWFYAPEGGIVMLMGTKKYKDLDQPPNVAGRDTIRMIPMKKGSLVFGPRNHIHGFLNVTNKTVVVQLVWTPDTPGESILGYFKSIAKPMLPGVKGALNNPIVQLKAVSEAREFGMMFSTDFWSYAEKVEEGVAPFGKNLPGLIKLFKSGEGSKVSAPTGFPGAIY</sequence>
<dbReference type="InterPro" id="IPR006045">
    <property type="entry name" value="Cupin_1"/>
</dbReference>
<dbReference type="PANTHER" id="PTHR36440:SF1">
    <property type="entry name" value="PUTATIVE (AFU_ORTHOLOGUE AFUA_8G07350)-RELATED"/>
    <property type="match status" value="1"/>
</dbReference>
<dbReference type="AlphaFoldDB" id="A0AB74DCE1"/>
<feature type="region of interest" description="Disordered" evidence="1">
    <location>
        <begin position="1"/>
        <end position="40"/>
    </location>
</feature>
<dbReference type="InterPro" id="IPR014710">
    <property type="entry name" value="RmlC-like_jellyroll"/>
</dbReference>
<comment type="caution">
    <text evidence="3">The sequence shown here is derived from an EMBL/GenBank/DDBJ whole genome shotgun (WGS) entry which is preliminary data.</text>
</comment>
<feature type="domain" description="Cupin type-1" evidence="2">
    <location>
        <begin position="77"/>
        <end position="191"/>
    </location>
</feature>
<dbReference type="InterPro" id="IPR011051">
    <property type="entry name" value="RmlC_Cupin_sf"/>
</dbReference>
<dbReference type="PANTHER" id="PTHR36440">
    <property type="entry name" value="PUTATIVE (AFU_ORTHOLOGUE AFUA_8G07350)-RELATED"/>
    <property type="match status" value="1"/>
</dbReference>
<gene>
    <name evidence="3" type="ORF">DF015_06450</name>
</gene>
<dbReference type="CDD" id="cd20291">
    <property type="entry name" value="cupin_CucA-like"/>
    <property type="match status" value="1"/>
</dbReference>
<dbReference type="Pfam" id="PF00190">
    <property type="entry name" value="Cupin_1"/>
    <property type="match status" value="1"/>
</dbReference>
<name>A0AB74DCE1_9BURK</name>
<protein>
    <recommendedName>
        <fullName evidence="2">Cupin type-1 domain-containing protein</fullName>
    </recommendedName>
</protein>
<dbReference type="SUPFAM" id="SSF51182">
    <property type="entry name" value="RmlC-like cupins"/>
    <property type="match status" value="1"/>
</dbReference>
<dbReference type="EMBL" id="QTNY01000003">
    <property type="protein sequence ID" value="RQP82584.1"/>
    <property type="molecule type" value="Genomic_DNA"/>
</dbReference>
<dbReference type="Proteomes" id="UP000273734">
    <property type="component" value="Unassembled WGS sequence"/>
</dbReference>
<organism evidence="3 4">
    <name type="scientific">Burkholderia ubonensis</name>
    <dbReference type="NCBI Taxonomy" id="101571"/>
    <lineage>
        <taxon>Bacteria</taxon>
        <taxon>Pseudomonadati</taxon>
        <taxon>Pseudomonadota</taxon>
        <taxon>Betaproteobacteria</taxon>
        <taxon>Burkholderiales</taxon>
        <taxon>Burkholderiaceae</taxon>
        <taxon>Burkholderia</taxon>
        <taxon>Burkholderia cepacia complex</taxon>
    </lineage>
</organism>
<proteinExistence type="predicted"/>
<dbReference type="Gene3D" id="2.60.120.10">
    <property type="entry name" value="Jelly Rolls"/>
    <property type="match status" value="1"/>
</dbReference>
<evidence type="ECO:0000259" key="2">
    <source>
        <dbReference type="Pfam" id="PF00190"/>
    </source>
</evidence>
<evidence type="ECO:0000313" key="3">
    <source>
        <dbReference type="EMBL" id="RQP82584.1"/>
    </source>
</evidence>
<evidence type="ECO:0000313" key="4">
    <source>
        <dbReference type="Proteomes" id="UP000273734"/>
    </source>
</evidence>
<reference evidence="3 4" key="1">
    <citation type="submission" date="2018-08" db="EMBL/GenBank/DDBJ databases">
        <title>Comparative analysis of Burkholderia isolates from Puerto Rico.</title>
        <authorList>
            <person name="Hall C."/>
            <person name="Sahl J."/>
            <person name="Wagner D."/>
        </authorList>
    </citation>
    <scope>NUCLEOTIDE SEQUENCE [LARGE SCALE GENOMIC DNA]</scope>
    <source>
        <strain evidence="3 4">Bp8964</strain>
    </source>
</reference>
<accession>A0AB74DCE1</accession>